<proteinExistence type="predicted"/>
<accession>A4J494</accession>
<dbReference type="EMBL" id="CP000612">
    <property type="protein sequence ID" value="ABO49897.1"/>
    <property type="molecule type" value="Genomic_DNA"/>
</dbReference>
<dbReference type="GO" id="GO:0004514">
    <property type="term" value="F:nicotinate-nucleotide diphosphorylase (carboxylating) activity"/>
    <property type="evidence" value="ECO:0007669"/>
    <property type="project" value="UniProtKB-EC"/>
</dbReference>
<protein>
    <recommendedName>
        <fullName evidence="2">Quinolinate phosphoribosyl transferase N-terminal domain-containing protein</fullName>
    </recommendedName>
</protein>
<dbReference type="GO" id="GO:0009435">
    <property type="term" value="P:NAD+ biosynthetic process"/>
    <property type="evidence" value="ECO:0007669"/>
    <property type="project" value="InterPro"/>
</dbReference>
<reference evidence="3 4" key="1">
    <citation type="submission" date="2007-03" db="EMBL/GenBank/DDBJ databases">
        <title>Complete sequence of Desulfotomaculum reducens MI-1.</title>
        <authorList>
            <consortium name="US DOE Joint Genome Institute"/>
            <person name="Copeland A."/>
            <person name="Lucas S."/>
            <person name="Lapidus A."/>
            <person name="Barry K."/>
            <person name="Detter J.C."/>
            <person name="Glavina del Rio T."/>
            <person name="Hammon N."/>
            <person name="Israni S."/>
            <person name="Dalin E."/>
            <person name="Tice H."/>
            <person name="Pitluck S."/>
            <person name="Sims D."/>
            <person name="Brettin T."/>
            <person name="Bruce D."/>
            <person name="Han C."/>
            <person name="Tapia R."/>
            <person name="Schmutz J."/>
            <person name="Larimer F."/>
            <person name="Land M."/>
            <person name="Hauser L."/>
            <person name="Kyrpides N."/>
            <person name="Kim E."/>
            <person name="Tebo B.M."/>
            <person name="Richardson P."/>
        </authorList>
    </citation>
    <scope>NUCLEOTIDE SEQUENCE [LARGE SCALE GENOMIC DNA]</scope>
    <source>
        <strain evidence="3 4">MI-1</strain>
    </source>
</reference>
<dbReference type="SUPFAM" id="SSF51690">
    <property type="entry name" value="Nicotinate/Quinolinate PRTase C-terminal domain-like"/>
    <property type="match status" value="1"/>
</dbReference>
<keyword evidence="4" id="KW-1185">Reference proteome</keyword>
<name>A4J494_DESRM</name>
<dbReference type="STRING" id="349161.Dred_1365"/>
<dbReference type="eggNOG" id="COG1488">
    <property type="taxonomic scope" value="Bacteria"/>
</dbReference>
<organism evidence="3 4">
    <name type="scientific">Desulforamulus reducens (strain ATCC BAA-1160 / DSM 100696 / MI-1)</name>
    <name type="common">Desulfotomaculum reducens</name>
    <dbReference type="NCBI Taxonomy" id="349161"/>
    <lineage>
        <taxon>Bacteria</taxon>
        <taxon>Bacillati</taxon>
        <taxon>Bacillota</taxon>
        <taxon>Clostridia</taxon>
        <taxon>Eubacteriales</taxon>
        <taxon>Peptococcaceae</taxon>
        <taxon>Desulforamulus</taxon>
    </lineage>
</organism>
<dbReference type="AlphaFoldDB" id="A4J494"/>
<dbReference type="PANTHER" id="PTHR43202">
    <property type="entry name" value="NICOTINATE-NUCLEOTIDE PYROPHOSPHORYLASE"/>
    <property type="match status" value="1"/>
</dbReference>
<dbReference type="InterPro" id="IPR036068">
    <property type="entry name" value="Nicotinate_pribotase-like_C"/>
</dbReference>
<feature type="domain" description="Quinolinate phosphoribosyl transferase N-terminal" evidence="2">
    <location>
        <begin position="59"/>
        <end position="159"/>
    </location>
</feature>
<dbReference type="Gene3D" id="3.90.1170.20">
    <property type="entry name" value="Quinolinate phosphoribosyl transferase, N-terminal domain"/>
    <property type="match status" value="1"/>
</dbReference>
<sequence length="449" mass="50791">MSIFNGKRLDKNLFAIDVARMRQGWYSDAYFINIFNILQVLSRDSYTFQGISDLKEIDTKLLKTGDIKVEMQIFTRRRPFSLIAGVDESLAILEECTGYFDNNNHFINTYKELEVEAVQDGSFASYDGDPLNVQPVIKIRGRYRDFAKLETPILGALTEATRVATNVYNVLEATRGKDVLFFPARFAHYKLQALHGYAYSLAVQAYNHKHNKNSATFVSTDDQGDWWGGKGGGTIAHSSIACFLGDTAETMIQFSRIIPVEVPRIALVDFHNDCVGETLKVMTKMFEKYWQYYSEGDLEEAKKYKLFAVRSDTSGNMRDVSVEPLGDELLDLGVNPRLIWNLRKAIDGAYLLWNIPASANDLARQWCQDIKIVATGGFNADKIKKFEKLQVPIDIYGVGSSLLENCCNHGTSSDFTADIVQIFIDGQWYPMAKVGRKVCDNPNLERIKD</sequence>
<dbReference type="HOGENOM" id="CLU_043773_1_0_9"/>
<dbReference type="InterPro" id="IPR013785">
    <property type="entry name" value="Aldolase_TIM"/>
</dbReference>
<dbReference type="Pfam" id="PF02749">
    <property type="entry name" value="QRPTase_N"/>
    <property type="match status" value="1"/>
</dbReference>
<dbReference type="Gene3D" id="3.20.20.70">
    <property type="entry name" value="Aldolase class I"/>
    <property type="match status" value="1"/>
</dbReference>
<gene>
    <name evidence="3" type="ordered locus">Dred_1365</name>
</gene>
<dbReference type="SUPFAM" id="SSF54675">
    <property type="entry name" value="Nicotinate/Quinolinate PRTase N-terminal domain-like"/>
    <property type="match status" value="1"/>
</dbReference>
<evidence type="ECO:0000259" key="2">
    <source>
        <dbReference type="Pfam" id="PF02749"/>
    </source>
</evidence>
<evidence type="ECO:0000313" key="3">
    <source>
        <dbReference type="EMBL" id="ABO49897.1"/>
    </source>
</evidence>
<evidence type="ECO:0000256" key="1">
    <source>
        <dbReference type="ARBA" id="ARBA00047445"/>
    </source>
</evidence>
<dbReference type="OrthoDB" id="9770610at2"/>
<comment type="catalytic activity">
    <reaction evidence="1">
        <text>nicotinate beta-D-ribonucleotide + CO2 + diphosphate = quinolinate + 5-phospho-alpha-D-ribose 1-diphosphate + 2 H(+)</text>
        <dbReference type="Rhea" id="RHEA:12733"/>
        <dbReference type="ChEBI" id="CHEBI:15378"/>
        <dbReference type="ChEBI" id="CHEBI:16526"/>
        <dbReference type="ChEBI" id="CHEBI:29959"/>
        <dbReference type="ChEBI" id="CHEBI:33019"/>
        <dbReference type="ChEBI" id="CHEBI:57502"/>
        <dbReference type="ChEBI" id="CHEBI:58017"/>
        <dbReference type="EC" id="2.4.2.19"/>
    </reaction>
</comment>
<dbReference type="KEGG" id="drm:Dred_1365"/>
<dbReference type="PANTHER" id="PTHR43202:SF1">
    <property type="entry name" value="NICOTINATE PHOSPHORIBOSYLTRANSFERASE"/>
    <property type="match status" value="1"/>
</dbReference>
<dbReference type="InterPro" id="IPR022412">
    <property type="entry name" value="Quinolinate_PRibosylTrfase_N"/>
</dbReference>
<dbReference type="RefSeq" id="WP_011877717.1">
    <property type="nucleotide sequence ID" value="NC_009253.1"/>
</dbReference>
<dbReference type="InterPro" id="IPR053190">
    <property type="entry name" value="NAPRTase-like"/>
</dbReference>
<dbReference type="InterPro" id="IPR037128">
    <property type="entry name" value="Quinolinate_PRibosylTase_N_sf"/>
</dbReference>
<dbReference type="Proteomes" id="UP000001556">
    <property type="component" value="Chromosome"/>
</dbReference>
<evidence type="ECO:0000313" key="4">
    <source>
        <dbReference type="Proteomes" id="UP000001556"/>
    </source>
</evidence>